<feature type="region of interest" description="Disordered" evidence="5">
    <location>
        <begin position="305"/>
        <end position="348"/>
    </location>
</feature>
<evidence type="ECO:0000256" key="1">
    <source>
        <dbReference type="ARBA" id="ARBA00004123"/>
    </source>
</evidence>
<dbReference type="EMBL" id="JAVIJP010000048">
    <property type="protein sequence ID" value="KAL3625769.1"/>
    <property type="molecule type" value="Genomic_DNA"/>
</dbReference>
<dbReference type="AlphaFoldDB" id="A0ABD3C864"/>
<evidence type="ECO:0000256" key="2">
    <source>
        <dbReference type="ARBA" id="ARBA00010059"/>
    </source>
</evidence>
<name>A0ABD3C864_9LAMI</name>
<gene>
    <name evidence="6" type="ORF">CASFOL_030298</name>
</gene>
<sequence>MASSTTSNVYIHVIEDVINKVRDEFINNGGPGESVLSELQGIWELKMMEAGAILGPIDRSARGAGGGPITPNPVHDLNVPYEGNEEYETPTADLLFPPTPLQTPMQTPLPGTAQTPLPGMARTPLPGTIQTPLSGSDSGSMYNLPTGSTPITPSEYASTDENGGAPEIKNGPGRPSPYMQPPSPWLNQRPPLDVNVAYVEGREEGDRAATHQPTTQDFFMNSGKRKREDIPPHYRAGGYIPQQDGAGDILSDELKVFEGGALSSRIPQLDGPIPAPYDDALSTPNMYNYQGVVNEDYNIVNTPLPNEMQAATPAPVQNDTGDDDDDEPLNENDDDDLDDGDQGEDLNTTHLVLAQFDKSNKNQEQVEMHIEGWDYAHKQQRYSVQQGNRRI</sequence>
<keyword evidence="3" id="KW-0804">Transcription</keyword>
<feature type="compositionally biased region" description="Polar residues" evidence="5">
    <location>
        <begin position="128"/>
        <end position="161"/>
    </location>
</feature>
<feature type="compositionally biased region" description="Pro residues" evidence="5">
    <location>
        <begin position="174"/>
        <end position="184"/>
    </location>
</feature>
<proteinExistence type="inferred from homology"/>
<dbReference type="PANTHER" id="PTHR12694">
    <property type="entry name" value="TRANSCRIPTION INITIATION FACTOR IIA SUBUNIT 1"/>
    <property type="match status" value="1"/>
</dbReference>
<protein>
    <submittedName>
        <fullName evidence="6">Uncharacterized protein</fullName>
    </submittedName>
</protein>
<evidence type="ECO:0000256" key="3">
    <source>
        <dbReference type="ARBA" id="ARBA00023163"/>
    </source>
</evidence>
<dbReference type="SMART" id="SM01371">
    <property type="entry name" value="TFIIA"/>
    <property type="match status" value="1"/>
</dbReference>
<comment type="subcellular location">
    <subcellularLocation>
        <location evidence="1">Nucleus</location>
    </subcellularLocation>
</comment>
<comment type="similarity">
    <text evidence="2">Belongs to the TFIIA subunit 1 family.</text>
</comment>
<evidence type="ECO:0000313" key="7">
    <source>
        <dbReference type="Proteomes" id="UP001632038"/>
    </source>
</evidence>
<feature type="compositionally biased region" description="Acidic residues" evidence="5">
    <location>
        <begin position="320"/>
        <end position="344"/>
    </location>
</feature>
<dbReference type="PANTHER" id="PTHR12694:SF8">
    <property type="entry name" value="TRANSCRIPTION INITIATION FACTOR IIA SUBUNIT 1"/>
    <property type="match status" value="1"/>
</dbReference>
<dbReference type="GO" id="GO:0005634">
    <property type="term" value="C:nucleus"/>
    <property type="evidence" value="ECO:0007669"/>
    <property type="project" value="UniProtKB-SubCell"/>
</dbReference>
<evidence type="ECO:0000256" key="4">
    <source>
        <dbReference type="ARBA" id="ARBA00023242"/>
    </source>
</evidence>
<reference evidence="7" key="1">
    <citation type="journal article" date="2024" name="IScience">
        <title>Strigolactones Initiate the Formation of Haustorium-like Structures in Castilleja.</title>
        <authorList>
            <person name="Buerger M."/>
            <person name="Peterson D."/>
            <person name="Chory J."/>
        </authorList>
    </citation>
    <scope>NUCLEOTIDE SEQUENCE [LARGE SCALE GENOMIC DNA]</scope>
</reference>
<comment type="caution">
    <text evidence="6">The sequence shown here is derived from an EMBL/GenBank/DDBJ whole genome shotgun (WGS) entry which is preliminary data.</text>
</comment>
<evidence type="ECO:0000313" key="6">
    <source>
        <dbReference type="EMBL" id="KAL3625769.1"/>
    </source>
</evidence>
<organism evidence="6 7">
    <name type="scientific">Castilleja foliolosa</name>
    <dbReference type="NCBI Taxonomy" id="1961234"/>
    <lineage>
        <taxon>Eukaryota</taxon>
        <taxon>Viridiplantae</taxon>
        <taxon>Streptophyta</taxon>
        <taxon>Embryophyta</taxon>
        <taxon>Tracheophyta</taxon>
        <taxon>Spermatophyta</taxon>
        <taxon>Magnoliopsida</taxon>
        <taxon>eudicotyledons</taxon>
        <taxon>Gunneridae</taxon>
        <taxon>Pentapetalae</taxon>
        <taxon>asterids</taxon>
        <taxon>lamiids</taxon>
        <taxon>Lamiales</taxon>
        <taxon>Orobanchaceae</taxon>
        <taxon>Pedicularideae</taxon>
        <taxon>Castillejinae</taxon>
        <taxon>Castilleja</taxon>
    </lineage>
</organism>
<dbReference type="SUPFAM" id="SSF47396">
    <property type="entry name" value="Transcription factor IIA (TFIIA), alpha-helical domain"/>
    <property type="match status" value="1"/>
</dbReference>
<dbReference type="Pfam" id="PF03153">
    <property type="entry name" value="TFIIA"/>
    <property type="match status" value="1"/>
</dbReference>
<dbReference type="Proteomes" id="UP001632038">
    <property type="component" value="Unassembled WGS sequence"/>
</dbReference>
<dbReference type="FunFam" id="1.10.287.100:FF:000001">
    <property type="entry name" value="Transcription initiation factor IIA subunit"/>
    <property type="match status" value="1"/>
</dbReference>
<dbReference type="Gene3D" id="1.10.287.100">
    <property type="match status" value="1"/>
</dbReference>
<evidence type="ECO:0000256" key="5">
    <source>
        <dbReference type="SAM" id="MobiDB-lite"/>
    </source>
</evidence>
<keyword evidence="7" id="KW-1185">Reference proteome</keyword>
<dbReference type="InterPro" id="IPR004855">
    <property type="entry name" value="TFIIA_asu/bsu"/>
</dbReference>
<feature type="region of interest" description="Disordered" evidence="5">
    <location>
        <begin position="128"/>
        <end position="189"/>
    </location>
</feature>
<keyword evidence="4" id="KW-0539">Nucleus</keyword>
<accession>A0ABD3C864</accession>